<sequence>MTAVANRMPMRFAGFPIGAWAFAWRTWLSLVLALYAAFWLQLESPATSALTVAVLAFPWRGQGLEKAAYRVFATVIGLIASIAIVGLFSQTGWLLIAILGAWVGACVYASSLFDGFRSYAAVLCIITVCLIAVEPLDTPQSVFELAHERGAAILIGILSVTVVNDFLFAPDYFPTIAGRLEALHRKVSAVAASSMHGVGLPSEDVAALLRAITALRPDVTSLGTETSVGPARSAAARTAMVDLVVQLEVSRSVAALTASPSGGVDDSENKNPAPPTISKSTSKTAALALNWMKSELLRRDRNVATSIRALRRGTTLENARRSPFYRSHRIALENGIRAFAYFVLSAIALAIAGWPSTSVALAFVGILIGLAAMSPNQSAATTLALVAVPIGCLLAGVLEFVVLDGVTAFPLLAIGLLPFIMLPALLLTMPNPALVSFGRGILVFTIAVFAPSNPQTYNPQTFLFACMFLSISALLLFVCQHVFPPLSTAGKLQILLSEARRDILMPVTGTHSQRERDEALFRDAVRVGQIVSAAGTENSDAPLIEEALACFDRAAALRLADSALGMLPPDTPVLLRETAMSAVRDADSSAMLAAAEAMICTETEKRCPTEDAASALAAAANLLGLTAANTEKAK</sequence>
<feature type="transmembrane region" description="Helical" evidence="2">
    <location>
        <begin position="12"/>
        <end position="38"/>
    </location>
</feature>
<proteinExistence type="predicted"/>
<evidence type="ECO:0000313" key="4">
    <source>
        <dbReference type="Proteomes" id="UP000199423"/>
    </source>
</evidence>
<keyword evidence="2" id="KW-0812">Transmembrane</keyword>
<feature type="transmembrane region" description="Helical" evidence="2">
    <location>
        <begin position="93"/>
        <end position="113"/>
    </location>
</feature>
<dbReference type="EMBL" id="FPCH01000003">
    <property type="protein sequence ID" value="SFV37070.1"/>
    <property type="molecule type" value="Genomic_DNA"/>
</dbReference>
<feature type="transmembrane region" description="Helical" evidence="2">
    <location>
        <begin position="433"/>
        <end position="450"/>
    </location>
</feature>
<evidence type="ECO:0000256" key="1">
    <source>
        <dbReference type="SAM" id="MobiDB-lite"/>
    </source>
</evidence>
<dbReference type="GO" id="GO:0022857">
    <property type="term" value="F:transmembrane transporter activity"/>
    <property type="evidence" value="ECO:0007669"/>
    <property type="project" value="InterPro"/>
</dbReference>
<name>A0A1I7NR44_9HYPH</name>
<dbReference type="Proteomes" id="UP000199423">
    <property type="component" value="Unassembled WGS sequence"/>
</dbReference>
<organism evidence="3 4">
    <name type="scientific">Hyphomicrobium facile</name>
    <dbReference type="NCBI Taxonomy" id="51670"/>
    <lineage>
        <taxon>Bacteria</taxon>
        <taxon>Pseudomonadati</taxon>
        <taxon>Pseudomonadota</taxon>
        <taxon>Alphaproteobacteria</taxon>
        <taxon>Hyphomicrobiales</taxon>
        <taxon>Hyphomicrobiaceae</taxon>
        <taxon>Hyphomicrobium</taxon>
    </lineage>
</organism>
<protein>
    <submittedName>
        <fullName evidence="3">Uncharacterized membrane protein YccC</fullName>
    </submittedName>
</protein>
<dbReference type="OrthoDB" id="9807111at2"/>
<feature type="transmembrane region" description="Helical" evidence="2">
    <location>
        <begin position="378"/>
        <end position="401"/>
    </location>
</feature>
<dbReference type="Pfam" id="PF04632">
    <property type="entry name" value="FUSC"/>
    <property type="match status" value="2"/>
</dbReference>
<keyword evidence="4" id="KW-1185">Reference proteome</keyword>
<dbReference type="AlphaFoldDB" id="A0A1I7NR44"/>
<feature type="region of interest" description="Disordered" evidence="1">
    <location>
        <begin position="258"/>
        <end position="280"/>
    </location>
</feature>
<dbReference type="GO" id="GO:0005886">
    <property type="term" value="C:plasma membrane"/>
    <property type="evidence" value="ECO:0007669"/>
    <property type="project" value="InterPro"/>
</dbReference>
<feature type="transmembrane region" description="Helical" evidence="2">
    <location>
        <begin position="408"/>
        <end position="427"/>
    </location>
</feature>
<feature type="transmembrane region" description="Helical" evidence="2">
    <location>
        <begin position="120"/>
        <end position="138"/>
    </location>
</feature>
<dbReference type="STRING" id="51670.SAMN04488557_2977"/>
<feature type="transmembrane region" description="Helical" evidence="2">
    <location>
        <begin position="462"/>
        <end position="483"/>
    </location>
</feature>
<feature type="transmembrane region" description="Helical" evidence="2">
    <location>
        <begin position="44"/>
        <end position="60"/>
    </location>
</feature>
<dbReference type="RefSeq" id="WP_092868512.1">
    <property type="nucleotide sequence ID" value="NZ_FPCH01000003.1"/>
</dbReference>
<reference evidence="4" key="1">
    <citation type="submission" date="2016-10" db="EMBL/GenBank/DDBJ databases">
        <authorList>
            <person name="Varghese N."/>
            <person name="Submissions S."/>
        </authorList>
    </citation>
    <scope>NUCLEOTIDE SEQUENCE [LARGE SCALE GENOMIC DNA]</scope>
    <source>
        <strain evidence="4">DSM 1565</strain>
    </source>
</reference>
<feature type="transmembrane region" description="Helical" evidence="2">
    <location>
        <begin position="150"/>
        <end position="169"/>
    </location>
</feature>
<gene>
    <name evidence="3" type="ORF">SAMN04488557_2977</name>
</gene>
<accession>A0A1I7NR44</accession>
<keyword evidence="2" id="KW-1133">Transmembrane helix</keyword>
<evidence type="ECO:0000313" key="3">
    <source>
        <dbReference type="EMBL" id="SFV37070.1"/>
    </source>
</evidence>
<dbReference type="InterPro" id="IPR006726">
    <property type="entry name" value="PHBA_efflux_AaeB/fusaric-R"/>
</dbReference>
<feature type="transmembrane region" description="Helical" evidence="2">
    <location>
        <begin position="67"/>
        <end position="87"/>
    </location>
</feature>
<evidence type="ECO:0000256" key="2">
    <source>
        <dbReference type="SAM" id="Phobius"/>
    </source>
</evidence>
<feature type="transmembrane region" description="Helical" evidence="2">
    <location>
        <begin position="339"/>
        <end position="372"/>
    </location>
</feature>
<keyword evidence="2" id="KW-0472">Membrane</keyword>